<feature type="region of interest" description="Disordered" evidence="1">
    <location>
        <begin position="95"/>
        <end position="191"/>
    </location>
</feature>
<name>A0A4Z1GCX6_9HELO</name>
<feature type="compositionally biased region" description="Polar residues" evidence="1">
    <location>
        <begin position="102"/>
        <end position="132"/>
    </location>
</feature>
<dbReference type="Proteomes" id="UP000297814">
    <property type="component" value="Unassembled WGS sequence"/>
</dbReference>
<feature type="compositionally biased region" description="Low complexity" evidence="1">
    <location>
        <begin position="133"/>
        <end position="151"/>
    </location>
</feature>
<protein>
    <submittedName>
        <fullName evidence="2">Uncharacterized protein</fullName>
    </submittedName>
</protein>
<gene>
    <name evidence="2" type="ORF">BHYA_0258g00100</name>
</gene>
<organism evidence="2 3">
    <name type="scientific">Botrytis hyacinthi</name>
    <dbReference type="NCBI Taxonomy" id="278943"/>
    <lineage>
        <taxon>Eukaryota</taxon>
        <taxon>Fungi</taxon>
        <taxon>Dikarya</taxon>
        <taxon>Ascomycota</taxon>
        <taxon>Pezizomycotina</taxon>
        <taxon>Leotiomycetes</taxon>
        <taxon>Helotiales</taxon>
        <taxon>Sclerotiniaceae</taxon>
        <taxon>Botrytis</taxon>
    </lineage>
</organism>
<feature type="region of interest" description="Disordered" evidence="1">
    <location>
        <begin position="387"/>
        <end position="455"/>
    </location>
</feature>
<dbReference type="AlphaFoldDB" id="A0A4Z1GCX6"/>
<comment type="caution">
    <text evidence="2">The sequence shown here is derived from an EMBL/GenBank/DDBJ whole genome shotgun (WGS) entry which is preliminary data.</text>
</comment>
<reference evidence="2 3" key="1">
    <citation type="submission" date="2017-12" db="EMBL/GenBank/DDBJ databases">
        <title>Comparative genomics of Botrytis spp.</title>
        <authorList>
            <person name="Valero-Jimenez C.A."/>
            <person name="Tapia P."/>
            <person name="Veloso J."/>
            <person name="Silva-Moreno E."/>
            <person name="Staats M."/>
            <person name="Valdes J.H."/>
            <person name="Van Kan J.A.L."/>
        </authorList>
    </citation>
    <scope>NUCLEOTIDE SEQUENCE [LARGE SCALE GENOMIC DNA]</scope>
    <source>
        <strain evidence="2 3">Bh0001</strain>
    </source>
</reference>
<feature type="compositionally biased region" description="Basic and acidic residues" evidence="1">
    <location>
        <begin position="418"/>
        <end position="438"/>
    </location>
</feature>
<feature type="region of interest" description="Disordered" evidence="1">
    <location>
        <begin position="203"/>
        <end position="230"/>
    </location>
</feature>
<evidence type="ECO:0000313" key="3">
    <source>
        <dbReference type="Proteomes" id="UP000297814"/>
    </source>
</evidence>
<proteinExistence type="predicted"/>
<feature type="compositionally biased region" description="Low complexity" evidence="1">
    <location>
        <begin position="207"/>
        <end position="229"/>
    </location>
</feature>
<keyword evidence="3" id="KW-1185">Reference proteome</keyword>
<accession>A0A4Z1GCX6</accession>
<evidence type="ECO:0000256" key="1">
    <source>
        <dbReference type="SAM" id="MobiDB-lite"/>
    </source>
</evidence>
<evidence type="ECO:0000313" key="2">
    <source>
        <dbReference type="EMBL" id="TGO33242.1"/>
    </source>
</evidence>
<feature type="compositionally biased region" description="Polar residues" evidence="1">
    <location>
        <begin position="152"/>
        <end position="184"/>
    </location>
</feature>
<sequence length="692" mass="72157">MSHHLSSFFKSATGVAENVWESAANNLSNSPKRHRERGLTVRQSYQQAQQVQQVQPRRLFPAVRPAPVPATATAGQSIGLVLGLGAELGLTDRENIGIPSGVENQNPNASSTATVDTSHTTPTNTPNKITSNATIPPTSTTALTKTSSKNTQRSANSKETSTSKSGNSYNPLVTTSSTYTNPSENLPPTPNLRAVEVRKFGNGGGAAAIDDGAGEESVGGSASQSQSEEISPVDGLGMFGAIPGSGIGSGGSSGSGGVARSGENIAIAHEQSEYPGNINMQTPIVTASGSRVHNYRGVDHGAVAIPGSVSGSGVNTPRLNAAGLGDSAVNMQGRERAFTIPRKPVPMTIVVGNTGLEVVPYGRPIEDIGTSACIVNRQECMDWRDQFEGQGRGQDGDGEDSGGEGESGNGEEVSESEEERKERLEKDKKEREKQDLLHENPLLSHPVEPTTIAIGTPPTVSPTYIASTSLSSKRRGFRRSWTAPINGFNFTSLGGIGVMGFGNTNQDPAIHGGLGDMGIGIGMGINQRGTARDRYSGNSSEGMGMGSRRGSFLRRASVSFKGMGLGMQGFLRSASGGGGGGGGSGALAAGTGAGTAAADRMGMSMDHTRESGGGAGSERPVTMQSEYRGVGGHVGDDDMALARERVAEAEYLLMGCSWSPETQRRRSHRQSMVLPKFEWEEEFTIVDDEGDA</sequence>
<dbReference type="EMBL" id="PQXK01000258">
    <property type="protein sequence ID" value="TGO33242.1"/>
    <property type="molecule type" value="Genomic_DNA"/>
</dbReference>